<evidence type="ECO:0000256" key="1">
    <source>
        <dbReference type="ARBA" id="ARBA00004370"/>
    </source>
</evidence>
<evidence type="ECO:0000256" key="3">
    <source>
        <dbReference type="ARBA" id="ARBA00022679"/>
    </source>
</evidence>
<dbReference type="Pfam" id="PF02518">
    <property type="entry name" value="HATPase_c"/>
    <property type="match status" value="1"/>
</dbReference>
<protein>
    <submittedName>
        <fullName evidence="7">Sensor histidine kinase</fullName>
        <ecNumber evidence="7">2.7.13.3</ecNumber>
    </submittedName>
</protein>
<organism evidence="7 8">
    <name type="scientific">Geochorda subterranea</name>
    <dbReference type="NCBI Taxonomy" id="3109564"/>
    <lineage>
        <taxon>Bacteria</taxon>
        <taxon>Bacillati</taxon>
        <taxon>Bacillota</taxon>
        <taxon>Limnochordia</taxon>
        <taxon>Limnochordales</taxon>
        <taxon>Geochordaceae</taxon>
        <taxon>Geochorda</taxon>
    </lineage>
</organism>
<dbReference type="SMART" id="SM00387">
    <property type="entry name" value="HATPase_c"/>
    <property type="match status" value="1"/>
</dbReference>
<comment type="subcellular location">
    <subcellularLocation>
        <location evidence="1">Membrane</location>
    </subcellularLocation>
</comment>
<dbReference type="InterPro" id="IPR010559">
    <property type="entry name" value="Sig_transdc_His_kin_internal"/>
</dbReference>
<name>A0ABZ1BMP5_9FIRM</name>
<dbReference type="SMART" id="SM00304">
    <property type="entry name" value="HAMP"/>
    <property type="match status" value="1"/>
</dbReference>
<keyword evidence="5" id="KW-0472">Membrane</keyword>
<evidence type="ECO:0000256" key="4">
    <source>
        <dbReference type="ARBA" id="ARBA00022777"/>
    </source>
</evidence>
<dbReference type="PANTHER" id="PTHR34220:SF7">
    <property type="entry name" value="SENSOR HISTIDINE KINASE YPDA"/>
    <property type="match status" value="1"/>
</dbReference>
<dbReference type="EC" id="2.7.13.3" evidence="7"/>
<keyword evidence="8" id="KW-1185">Reference proteome</keyword>
<dbReference type="InterPro" id="IPR036890">
    <property type="entry name" value="HATPase_C_sf"/>
</dbReference>
<evidence type="ECO:0000256" key="5">
    <source>
        <dbReference type="SAM" id="Phobius"/>
    </source>
</evidence>
<dbReference type="Gene3D" id="6.10.340.10">
    <property type="match status" value="1"/>
</dbReference>
<dbReference type="Gene3D" id="3.30.565.10">
    <property type="entry name" value="Histidine kinase-like ATPase, C-terminal domain"/>
    <property type="match status" value="1"/>
</dbReference>
<sequence length="585" mass="64687">MSRAPRGSLSSRIGRTVIVMFLVLTAAFWFVVRVAATRGMERFVLDDVTARHGEAASGLVMVLDELNLLYSRMVLSDELFLLLQDGTLGPADKARLFRQMMDRVGVNHGLFGDVRLLFGDEVYSMAGDAFGDGGSVGRRLLPQILTSARLVEPGGVVFDQSGEAFVVIGKRMVNYPAAAARGAVLFFIRETALRKLAEAVSNGVGYSLVVTGDGLVVTHTRGLHVGAHLVDAGALRGAWPADRQVRTIDGERVLVIATPLGPLHQRYGLDWTIVSVIPHDTLLQDVIRLNRYNLGLGLVMALGAALLSMPLAAGITRPIHRLVRRLRRFSQTGQKEPASGRVRDELWELEATYDEMVERITDLMRKNEERMEAQRKLELEALQMQINPHFLYNTLDAIAWMAKLEKKPNIARLAIALAKFFRISLHKGDKFITVAEEIELVKHFIDIELIRFPDKFTVEYLVEPDVQQELTLKLILQPVVENAIKHGVSLLDRGGHLQIKAYGDREHVWFEVIDNGVGFDPPADLLAPSGAPGKARGYGLRNVDERIKLQYGPECGVQVFSAVGEGTRVVLKIKRSSAASWPASA</sequence>
<dbReference type="InterPro" id="IPR050640">
    <property type="entry name" value="Bact_2-comp_sensor_kinase"/>
</dbReference>
<keyword evidence="5" id="KW-1133">Transmembrane helix</keyword>
<dbReference type="InterPro" id="IPR003660">
    <property type="entry name" value="HAMP_dom"/>
</dbReference>
<dbReference type="EMBL" id="CP141614">
    <property type="protein sequence ID" value="WRP13808.1"/>
    <property type="molecule type" value="Genomic_DNA"/>
</dbReference>
<dbReference type="PROSITE" id="PS50885">
    <property type="entry name" value="HAMP"/>
    <property type="match status" value="1"/>
</dbReference>
<evidence type="ECO:0000313" key="8">
    <source>
        <dbReference type="Proteomes" id="UP001333102"/>
    </source>
</evidence>
<evidence type="ECO:0000313" key="7">
    <source>
        <dbReference type="EMBL" id="WRP13808.1"/>
    </source>
</evidence>
<dbReference type="PANTHER" id="PTHR34220">
    <property type="entry name" value="SENSOR HISTIDINE KINASE YPDA"/>
    <property type="match status" value="1"/>
</dbReference>
<keyword evidence="5" id="KW-0812">Transmembrane</keyword>
<proteinExistence type="predicted"/>
<reference evidence="8" key="1">
    <citation type="submission" date="2023-12" db="EMBL/GenBank/DDBJ databases">
        <title>Novel isolates from deep terrestrial aquifers shed light on the physiology and ecology of the class Limnochordia.</title>
        <authorList>
            <person name="Karnachuk O.V."/>
            <person name="Lukina A.P."/>
            <person name="Avakyan M.R."/>
            <person name="Kadnikov V."/>
            <person name="Begmatov S."/>
            <person name="Beletsky A.V."/>
            <person name="Mardanov A.V."/>
            <person name="Ravin N.V."/>
        </authorList>
    </citation>
    <scope>NUCLEOTIDE SEQUENCE [LARGE SCALE GENOMIC DNA]</scope>
    <source>
        <strain evidence="8">LN</strain>
    </source>
</reference>
<keyword evidence="3 7" id="KW-0808">Transferase</keyword>
<dbReference type="InterPro" id="IPR003594">
    <property type="entry name" value="HATPase_dom"/>
</dbReference>
<dbReference type="SUPFAM" id="SSF55874">
    <property type="entry name" value="ATPase domain of HSP90 chaperone/DNA topoisomerase II/histidine kinase"/>
    <property type="match status" value="1"/>
</dbReference>
<feature type="transmembrane region" description="Helical" evidence="5">
    <location>
        <begin position="12"/>
        <end position="32"/>
    </location>
</feature>
<gene>
    <name evidence="7" type="ORF">VLY81_10225</name>
</gene>
<dbReference type="Pfam" id="PF06580">
    <property type="entry name" value="His_kinase"/>
    <property type="match status" value="1"/>
</dbReference>
<keyword evidence="2" id="KW-0597">Phosphoprotein</keyword>
<feature type="domain" description="HAMP" evidence="6">
    <location>
        <begin position="313"/>
        <end position="365"/>
    </location>
</feature>
<dbReference type="GO" id="GO:0004673">
    <property type="term" value="F:protein histidine kinase activity"/>
    <property type="evidence" value="ECO:0007669"/>
    <property type="project" value="UniProtKB-EC"/>
</dbReference>
<dbReference type="Proteomes" id="UP001333102">
    <property type="component" value="Chromosome"/>
</dbReference>
<feature type="transmembrane region" description="Helical" evidence="5">
    <location>
        <begin position="294"/>
        <end position="315"/>
    </location>
</feature>
<accession>A0ABZ1BMP5</accession>
<evidence type="ECO:0000259" key="6">
    <source>
        <dbReference type="PROSITE" id="PS50885"/>
    </source>
</evidence>
<dbReference type="RefSeq" id="WP_324668064.1">
    <property type="nucleotide sequence ID" value="NZ_CP141614.1"/>
</dbReference>
<evidence type="ECO:0000256" key="2">
    <source>
        <dbReference type="ARBA" id="ARBA00022553"/>
    </source>
</evidence>
<keyword evidence="4 7" id="KW-0418">Kinase</keyword>